<accession>A0A7M3MAN7</accession>
<dbReference type="AlphaFoldDB" id="A0A7M3MAN7"/>
<dbReference type="Proteomes" id="UP000448292">
    <property type="component" value="Unassembled WGS sequence"/>
</dbReference>
<gene>
    <name evidence="1" type="ORF">DPQ33_17655</name>
</gene>
<proteinExistence type="predicted"/>
<evidence type="ECO:0000313" key="1">
    <source>
        <dbReference type="EMBL" id="TVM14220.1"/>
    </source>
</evidence>
<reference evidence="1 2" key="1">
    <citation type="submission" date="2018-06" db="EMBL/GenBank/DDBJ databases">
        <title>Complete genome of Desulfovibrio indonesiensis P37SLT.</title>
        <authorList>
            <person name="Crispim J.S."/>
            <person name="Vidigal P.M.P."/>
            <person name="Silva L.C.F."/>
            <person name="Laguardia C.N."/>
            <person name="Araujo L.C."/>
            <person name="Dias R.S."/>
            <person name="Sousa M.P."/>
            <person name="Paula S.O."/>
            <person name="Silva C."/>
        </authorList>
    </citation>
    <scope>NUCLEOTIDE SEQUENCE [LARGE SCALE GENOMIC DNA]</scope>
    <source>
        <strain evidence="1 2">P37SLT</strain>
    </source>
</reference>
<protein>
    <submittedName>
        <fullName evidence="1">Uncharacterized protein</fullName>
    </submittedName>
</protein>
<dbReference type="EMBL" id="QMIE01000026">
    <property type="protein sequence ID" value="TVM14220.1"/>
    <property type="molecule type" value="Genomic_DNA"/>
</dbReference>
<evidence type="ECO:0000313" key="2">
    <source>
        <dbReference type="Proteomes" id="UP000448292"/>
    </source>
</evidence>
<organism evidence="1 2">
    <name type="scientific">Oceanidesulfovibrio indonesiensis</name>
    <dbReference type="NCBI Taxonomy" id="54767"/>
    <lineage>
        <taxon>Bacteria</taxon>
        <taxon>Pseudomonadati</taxon>
        <taxon>Thermodesulfobacteriota</taxon>
        <taxon>Desulfovibrionia</taxon>
        <taxon>Desulfovibrionales</taxon>
        <taxon>Desulfovibrionaceae</taxon>
        <taxon>Oceanidesulfovibrio</taxon>
    </lineage>
</organism>
<name>A0A7M3MAN7_9BACT</name>
<keyword evidence="2" id="KW-1185">Reference proteome</keyword>
<sequence length="90" mass="10332">MNRREKLTKKLLFTLETGLIIASNVYDKSPSGKCESRFVSIVPDHSDRLSLWEKLKSQGLNGRTFAIFKSTEEYEQYCKENQAIIAKSQS</sequence>
<comment type="caution">
    <text evidence="1">The sequence shown here is derived from an EMBL/GenBank/DDBJ whole genome shotgun (WGS) entry which is preliminary data.</text>
</comment>